<dbReference type="Gene3D" id="2.60.40.1180">
    <property type="entry name" value="Golgi alpha-mannosidase II"/>
    <property type="match status" value="1"/>
</dbReference>
<dbReference type="Gene3D" id="3.90.400.10">
    <property type="entry name" value="Oligo-1,6-glucosidase, Domain 2"/>
    <property type="match status" value="1"/>
</dbReference>
<keyword evidence="2 4" id="KW-0326">Glycosidase</keyword>
<organism evidence="4 5">
    <name type="scientific">Thermosipho japonicus</name>
    <dbReference type="NCBI Taxonomy" id="90323"/>
    <lineage>
        <taxon>Bacteria</taxon>
        <taxon>Thermotogati</taxon>
        <taxon>Thermotogota</taxon>
        <taxon>Thermotogae</taxon>
        <taxon>Thermotogales</taxon>
        <taxon>Fervidobacteriaceae</taxon>
        <taxon>Thermosipho</taxon>
    </lineage>
</organism>
<gene>
    <name evidence="4" type="ORF">HNP65_001476</name>
</gene>
<feature type="domain" description="Glycosyl hydrolase family 13 catalytic" evidence="3">
    <location>
        <begin position="18"/>
        <end position="372"/>
    </location>
</feature>
<dbReference type="PANTHER" id="PTHR10357">
    <property type="entry name" value="ALPHA-AMYLASE FAMILY MEMBER"/>
    <property type="match status" value="1"/>
</dbReference>
<comment type="caution">
    <text evidence="4">The sequence shown here is derived from an EMBL/GenBank/DDBJ whole genome shotgun (WGS) entry which is preliminary data.</text>
</comment>
<evidence type="ECO:0000259" key="3">
    <source>
        <dbReference type="SMART" id="SM00642"/>
    </source>
</evidence>
<dbReference type="InterPro" id="IPR045857">
    <property type="entry name" value="O16G_dom_2"/>
</dbReference>
<dbReference type="InterPro" id="IPR006047">
    <property type="entry name" value="GH13_cat_dom"/>
</dbReference>
<evidence type="ECO:0000313" key="5">
    <source>
        <dbReference type="Proteomes" id="UP000555828"/>
    </source>
</evidence>
<protein>
    <submittedName>
        <fullName evidence="4">Glycosidase</fullName>
    </submittedName>
</protein>
<name>A0A841GSK5_9BACT</name>
<sequence length="477" mass="56359">MRHLFPIPSWVYDTVIYQIFPDRFFIGKGKTVEDKRHLYEKRGGKIEKWGVPPKRSDDGSHVKIFYGGDLWGISEKIEYLKDLGVNAIYLTPIFMAQSNHKYDTMDYFKVDPQFGGLKALKNLINNLHKNDMKLILDGVFNHVGKEHVLFRKALKGSKKYRNMFVFYENHYRGWWGTRSLPELVLEETFVKDYISEILWKYLELGIDGWRLDCGQDLGPEINRFITAKVKEFSSEKYVVSELWTYPSYWSMVDGIMNYHFRENVISYLNDKNPNCGFYLEKTYNETENIHACWNMLDSHDSERLFTVLRDKFQRKAAILLQFTYPGVPVVYYGTEIGIDGGNDPECRKTMEWDRKKWDNELREFYKKLINLRKKEPALRYGGFELLSNEPLIFMRKSQMVLDNIIVYVNKNDKEIEMVVNVPDGRILSGTEFIDLLSDEKFHVSGGTLKLYMKGRSFGVLKINNKIVRNYDQYKRIR</sequence>
<dbReference type="CDD" id="cd11338">
    <property type="entry name" value="AmyAc_CMD"/>
    <property type="match status" value="1"/>
</dbReference>
<dbReference type="AlphaFoldDB" id="A0A841GSK5"/>
<evidence type="ECO:0000256" key="2">
    <source>
        <dbReference type="ARBA" id="ARBA00023295"/>
    </source>
</evidence>
<dbReference type="SMART" id="SM00642">
    <property type="entry name" value="Aamy"/>
    <property type="match status" value="1"/>
</dbReference>
<dbReference type="Pfam" id="PF00128">
    <property type="entry name" value="Alpha-amylase"/>
    <property type="match status" value="1"/>
</dbReference>
<dbReference type="GO" id="GO:0016798">
    <property type="term" value="F:hydrolase activity, acting on glycosyl bonds"/>
    <property type="evidence" value="ECO:0007669"/>
    <property type="project" value="UniProtKB-KW"/>
</dbReference>
<dbReference type="NCBIfam" id="NF041090">
    <property type="entry name" value="Cyc-maltodext_AglB"/>
    <property type="match status" value="1"/>
</dbReference>
<dbReference type="PANTHER" id="PTHR10357:SF210">
    <property type="entry name" value="MALTODEXTRIN GLUCOSIDASE"/>
    <property type="match status" value="1"/>
</dbReference>
<accession>A0A841GSK5</accession>
<dbReference type="Proteomes" id="UP000555828">
    <property type="component" value="Unassembled WGS sequence"/>
</dbReference>
<evidence type="ECO:0000256" key="1">
    <source>
        <dbReference type="ARBA" id="ARBA00022801"/>
    </source>
</evidence>
<dbReference type="SUPFAM" id="SSF51011">
    <property type="entry name" value="Glycosyl hydrolase domain"/>
    <property type="match status" value="1"/>
</dbReference>
<dbReference type="EMBL" id="JACHEX010000004">
    <property type="protein sequence ID" value="MBB6063013.1"/>
    <property type="molecule type" value="Genomic_DNA"/>
</dbReference>
<dbReference type="RefSeq" id="WP_184619621.1">
    <property type="nucleotide sequence ID" value="NZ_JACHEX010000004.1"/>
</dbReference>
<dbReference type="SUPFAM" id="SSF51445">
    <property type="entry name" value="(Trans)glycosidases"/>
    <property type="match status" value="1"/>
</dbReference>
<dbReference type="InterPro" id="IPR013780">
    <property type="entry name" value="Glyco_hydro_b"/>
</dbReference>
<dbReference type="GO" id="GO:0005975">
    <property type="term" value="P:carbohydrate metabolic process"/>
    <property type="evidence" value="ECO:0007669"/>
    <property type="project" value="InterPro"/>
</dbReference>
<dbReference type="InterPro" id="IPR017853">
    <property type="entry name" value="GH"/>
</dbReference>
<dbReference type="InterPro" id="IPR053506">
    <property type="entry name" value="Cyclomaltodextrinase"/>
</dbReference>
<evidence type="ECO:0000313" key="4">
    <source>
        <dbReference type="EMBL" id="MBB6063013.1"/>
    </source>
</evidence>
<proteinExistence type="predicted"/>
<keyword evidence="1" id="KW-0378">Hydrolase</keyword>
<keyword evidence="5" id="KW-1185">Reference proteome</keyword>
<dbReference type="Gene3D" id="3.20.20.80">
    <property type="entry name" value="Glycosidases"/>
    <property type="match status" value="1"/>
</dbReference>
<reference evidence="4 5" key="1">
    <citation type="submission" date="2020-08" db="EMBL/GenBank/DDBJ databases">
        <title>Genomic Encyclopedia of Type Strains, Phase IV (KMG-IV): sequencing the most valuable type-strain genomes for metagenomic binning, comparative biology and taxonomic classification.</title>
        <authorList>
            <person name="Goeker M."/>
        </authorList>
    </citation>
    <scope>NUCLEOTIDE SEQUENCE [LARGE SCALE GENOMIC DNA]</scope>
    <source>
        <strain evidence="4 5">DSM 13481</strain>
    </source>
</reference>